<dbReference type="EMBL" id="KZ502322">
    <property type="protein sequence ID" value="PKU80635.1"/>
    <property type="molecule type" value="Genomic_DNA"/>
</dbReference>
<dbReference type="PROSITE" id="PS50878">
    <property type="entry name" value="RT_POL"/>
    <property type="match status" value="1"/>
</dbReference>
<evidence type="ECO:0000313" key="3">
    <source>
        <dbReference type="Proteomes" id="UP000233837"/>
    </source>
</evidence>
<feature type="domain" description="Reverse transcriptase" evidence="1">
    <location>
        <begin position="134"/>
        <end position="413"/>
    </location>
</feature>
<sequence>MDEFANIVNDCALVDIGFTGSNYTWNNNRLWLKLKRLKQSLNWWNKHHVKNIFANIKELEERVCYLENLLSSDPLVTKELNDTKEKLIKFLDMEETFWRQKASTKHLNDGDRNTKYFHALVNKKKSLNFINKVNDENGNSMPRFFTSTAIVLIPKKDNPEHWSDFRPISLCSFFNKLTSKIIARRLGSLLPNIISPNQSAFVKGRLISDNILLTQELVHDLNLKTIGGNLLLKLDICKAFDNLSWDFLYDILALFGFSKFFIKIIKKSIENVWFSVILNGNSNGFFHSFQGIRQGDPLSPSLFIISMEYFSRSINALFENYPSMYYISKKGLPISHLSFADDFIIFVNGSYNYVKRFKNFLDLFSLESGLSFNTSKCAFFTSQWITITNINRIIAYTRFEHNSLPFKYLGAPIFRGLKKSHLFDEIIKKIQGKISSWEYYFLSYGGRLTILKSTLNSMAFHLLQVIKPNISTVRRLERILNKFFCGSRENIHRMHWSTWIKLCGPLNE</sequence>
<gene>
    <name evidence="2" type="ORF">MA16_Dca012393</name>
</gene>
<evidence type="ECO:0000259" key="1">
    <source>
        <dbReference type="PROSITE" id="PS50878"/>
    </source>
</evidence>
<dbReference type="InterPro" id="IPR000477">
    <property type="entry name" value="RT_dom"/>
</dbReference>
<dbReference type="Proteomes" id="UP000233837">
    <property type="component" value="Unassembled WGS sequence"/>
</dbReference>
<reference evidence="2 3" key="1">
    <citation type="journal article" date="2016" name="Sci. Rep.">
        <title>The Dendrobium catenatum Lindl. genome sequence provides insights into polysaccharide synthase, floral development and adaptive evolution.</title>
        <authorList>
            <person name="Zhang G.Q."/>
            <person name="Xu Q."/>
            <person name="Bian C."/>
            <person name="Tsai W.C."/>
            <person name="Yeh C.M."/>
            <person name="Liu K.W."/>
            <person name="Yoshida K."/>
            <person name="Zhang L.S."/>
            <person name="Chang S.B."/>
            <person name="Chen F."/>
            <person name="Shi Y."/>
            <person name="Su Y.Y."/>
            <person name="Zhang Y.Q."/>
            <person name="Chen L.J."/>
            <person name="Yin Y."/>
            <person name="Lin M."/>
            <person name="Huang H."/>
            <person name="Deng H."/>
            <person name="Wang Z.W."/>
            <person name="Zhu S.L."/>
            <person name="Zhao X."/>
            <person name="Deng C."/>
            <person name="Niu S.C."/>
            <person name="Huang J."/>
            <person name="Wang M."/>
            <person name="Liu G.H."/>
            <person name="Yang H.J."/>
            <person name="Xiao X.J."/>
            <person name="Hsiao Y.Y."/>
            <person name="Wu W.L."/>
            <person name="Chen Y.Y."/>
            <person name="Mitsuda N."/>
            <person name="Ohme-Takagi M."/>
            <person name="Luo Y.B."/>
            <person name="Van de Peer Y."/>
            <person name="Liu Z.J."/>
        </authorList>
    </citation>
    <scope>NUCLEOTIDE SEQUENCE [LARGE SCALE GENOMIC DNA]</scope>
    <source>
        <tissue evidence="2">The whole plant</tissue>
    </source>
</reference>
<dbReference type="PANTHER" id="PTHR31635:SF196">
    <property type="entry name" value="REVERSE TRANSCRIPTASE DOMAIN-CONTAINING PROTEIN-RELATED"/>
    <property type="match status" value="1"/>
</dbReference>
<reference evidence="2 3" key="2">
    <citation type="journal article" date="2017" name="Nature">
        <title>The Apostasia genome and the evolution of orchids.</title>
        <authorList>
            <person name="Zhang G.Q."/>
            <person name="Liu K.W."/>
            <person name="Li Z."/>
            <person name="Lohaus R."/>
            <person name="Hsiao Y.Y."/>
            <person name="Niu S.C."/>
            <person name="Wang J.Y."/>
            <person name="Lin Y.C."/>
            <person name="Xu Q."/>
            <person name="Chen L.J."/>
            <person name="Yoshida K."/>
            <person name="Fujiwara S."/>
            <person name="Wang Z.W."/>
            <person name="Zhang Y.Q."/>
            <person name="Mitsuda N."/>
            <person name="Wang M."/>
            <person name="Liu G.H."/>
            <person name="Pecoraro L."/>
            <person name="Huang H.X."/>
            <person name="Xiao X.J."/>
            <person name="Lin M."/>
            <person name="Wu X.Y."/>
            <person name="Wu W.L."/>
            <person name="Chen Y.Y."/>
            <person name="Chang S.B."/>
            <person name="Sakamoto S."/>
            <person name="Ohme-Takagi M."/>
            <person name="Yagi M."/>
            <person name="Zeng S.J."/>
            <person name="Shen C.Y."/>
            <person name="Yeh C.M."/>
            <person name="Luo Y.B."/>
            <person name="Tsai W.C."/>
            <person name="Van de Peer Y."/>
            <person name="Liu Z.J."/>
        </authorList>
    </citation>
    <scope>NUCLEOTIDE SEQUENCE [LARGE SCALE GENOMIC DNA]</scope>
    <source>
        <tissue evidence="2">The whole plant</tissue>
    </source>
</reference>
<dbReference type="PANTHER" id="PTHR31635">
    <property type="entry name" value="REVERSE TRANSCRIPTASE DOMAIN-CONTAINING PROTEIN-RELATED"/>
    <property type="match status" value="1"/>
</dbReference>
<dbReference type="AlphaFoldDB" id="A0A2I0WY92"/>
<organism evidence="2 3">
    <name type="scientific">Dendrobium catenatum</name>
    <dbReference type="NCBI Taxonomy" id="906689"/>
    <lineage>
        <taxon>Eukaryota</taxon>
        <taxon>Viridiplantae</taxon>
        <taxon>Streptophyta</taxon>
        <taxon>Embryophyta</taxon>
        <taxon>Tracheophyta</taxon>
        <taxon>Spermatophyta</taxon>
        <taxon>Magnoliopsida</taxon>
        <taxon>Liliopsida</taxon>
        <taxon>Asparagales</taxon>
        <taxon>Orchidaceae</taxon>
        <taxon>Epidendroideae</taxon>
        <taxon>Malaxideae</taxon>
        <taxon>Dendrobiinae</taxon>
        <taxon>Dendrobium</taxon>
    </lineage>
</organism>
<protein>
    <submittedName>
        <fullName evidence="2">Ribonuclease H protein</fullName>
    </submittedName>
</protein>
<dbReference type="Pfam" id="PF00078">
    <property type="entry name" value="RVT_1"/>
    <property type="match status" value="1"/>
</dbReference>
<proteinExistence type="predicted"/>
<accession>A0A2I0WY92</accession>
<keyword evidence="3" id="KW-1185">Reference proteome</keyword>
<dbReference type="CDD" id="cd01650">
    <property type="entry name" value="RT_nLTR_like"/>
    <property type="match status" value="1"/>
</dbReference>
<name>A0A2I0WY92_9ASPA</name>
<dbReference type="STRING" id="906689.A0A2I0WY92"/>
<evidence type="ECO:0000313" key="2">
    <source>
        <dbReference type="EMBL" id="PKU80635.1"/>
    </source>
</evidence>